<keyword evidence="3" id="KW-1185">Reference proteome</keyword>
<dbReference type="EMBL" id="KQ253348">
    <property type="protein sequence ID" value="KNC69778.1"/>
    <property type="molecule type" value="Genomic_DNA"/>
</dbReference>
<dbReference type="GeneID" id="25918209"/>
<dbReference type="AlphaFoldDB" id="A0A0L0F0W2"/>
<evidence type="ECO:0000313" key="2">
    <source>
        <dbReference type="EMBL" id="KNC69778.1"/>
    </source>
</evidence>
<evidence type="ECO:0000313" key="3">
    <source>
        <dbReference type="Proteomes" id="UP000054560"/>
    </source>
</evidence>
<accession>A0A0L0F0W2</accession>
<dbReference type="RefSeq" id="XP_014143680.1">
    <property type="nucleotide sequence ID" value="XM_014288205.1"/>
</dbReference>
<organism evidence="2 3">
    <name type="scientific">Sphaeroforma arctica JP610</name>
    <dbReference type="NCBI Taxonomy" id="667725"/>
    <lineage>
        <taxon>Eukaryota</taxon>
        <taxon>Ichthyosporea</taxon>
        <taxon>Ichthyophonida</taxon>
        <taxon>Sphaeroforma</taxon>
    </lineage>
</organism>
<evidence type="ECO:0000256" key="1">
    <source>
        <dbReference type="SAM" id="MobiDB-lite"/>
    </source>
</evidence>
<sequence length="56" mass="6618">MARRSQTLMVQKIQQRPTVTRTHQTVLMKDKHAIAMEMKTKTNNRVETRPRTIVAR</sequence>
<feature type="region of interest" description="Disordered" evidence="1">
    <location>
        <begin position="1"/>
        <end position="20"/>
    </location>
</feature>
<reference evidence="2 3" key="1">
    <citation type="submission" date="2011-02" db="EMBL/GenBank/DDBJ databases">
        <title>The Genome Sequence of Sphaeroforma arctica JP610.</title>
        <authorList>
            <consortium name="The Broad Institute Genome Sequencing Platform"/>
            <person name="Russ C."/>
            <person name="Cuomo C."/>
            <person name="Young S.K."/>
            <person name="Zeng Q."/>
            <person name="Gargeya S."/>
            <person name="Alvarado L."/>
            <person name="Berlin A."/>
            <person name="Chapman S.B."/>
            <person name="Chen Z."/>
            <person name="Freedman E."/>
            <person name="Gellesch M."/>
            <person name="Goldberg J."/>
            <person name="Griggs A."/>
            <person name="Gujja S."/>
            <person name="Heilman E."/>
            <person name="Heiman D."/>
            <person name="Howarth C."/>
            <person name="Mehta T."/>
            <person name="Neiman D."/>
            <person name="Pearson M."/>
            <person name="Roberts A."/>
            <person name="Saif S."/>
            <person name="Shea T."/>
            <person name="Shenoy N."/>
            <person name="Sisk P."/>
            <person name="Stolte C."/>
            <person name="Sykes S."/>
            <person name="White J."/>
            <person name="Yandava C."/>
            <person name="Burger G."/>
            <person name="Gray M.W."/>
            <person name="Holland P.W.H."/>
            <person name="King N."/>
            <person name="Lang F.B.F."/>
            <person name="Roger A.J."/>
            <person name="Ruiz-Trillo I."/>
            <person name="Haas B."/>
            <person name="Nusbaum C."/>
            <person name="Birren B."/>
        </authorList>
    </citation>
    <scope>NUCLEOTIDE SEQUENCE [LARGE SCALE GENOMIC DNA]</scope>
    <source>
        <strain evidence="2 3">JP610</strain>
    </source>
</reference>
<proteinExistence type="predicted"/>
<gene>
    <name evidence="2" type="ORF">SARC_17705</name>
</gene>
<protein>
    <submittedName>
        <fullName evidence="2">Uncharacterized protein</fullName>
    </submittedName>
</protein>
<feature type="non-terminal residue" evidence="2">
    <location>
        <position position="56"/>
    </location>
</feature>
<name>A0A0L0F0W2_9EUKA</name>
<dbReference type="Proteomes" id="UP000054560">
    <property type="component" value="Unassembled WGS sequence"/>
</dbReference>